<dbReference type="InterPro" id="IPR056863">
    <property type="entry name" value="LMN_ATRN_NET-like_EGF"/>
</dbReference>
<dbReference type="Pfam" id="PF24973">
    <property type="entry name" value="EGF_LMN_ATRN"/>
    <property type="match status" value="2"/>
</dbReference>
<dbReference type="FunFam" id="2.10.25.10:FF:000128">
    <property type="entry name" value="laminin subunit alpha-2 isoform X1"/>
    <property type="match status" value="2"/>
</dbReference>
<dbReference type="GO" id="GO:0030334">
    <property type="term" value="P:regulation of cell migration"/>
    <property type="evidence" value="ECO:0007669"/>
    <property type="project" value="InterPro"/>
</dbReference>
<keyword evidence="10 11" id="KW-0424">Laminin EGF-like domain</keyword>
<dbReference type="FunFam" id="2.10.25.10:FF:000069">
    <property type="entry name" value="Laminin subunit alpha 1"/>
    <property type="match status" value="1"/>
</dbReference>
<dbReference type="SMART" id="SM00136">
    <property type="entry name" value="LamNT"/>
    <property type="match status" value="1"/>
</dbReference>
<dbReference type="InterPro" id="IPR000742">
    <property type="entry name" value="EGF"/>
</dbReference>
<keyword evidence="4" id="KW-0272">Extracellular matrix</keyword>
<comment type="subcellular location">
    <subcellularLocation>
        <location evidence="2">Secreted</location>
        <location evidence="2">Extracellular space</location>
        <location evidence="2">Extracellular matrix</location>
        <location evidence="2">Basement membrane</location>
    </subcellularLocation>
</comment>
<feature type="domain" description="Laminin EGF-like" evidence="14">
    <location>
        <begin position="1409"/>
        <end position="1457"/>
    </location>
</feature>
<dbReference type="GO" id="GO:0007411">
    <property type="term" value="P:axon guidance"/>
    <property type="evidence" value="ECO:0007669"/>
    <property type="project" value="TreeGrafter"/>
</dbReference>
<evidence type="ECO:0000256" key="9">
    <source>
        <dbReference type="ARBA" id="ARBA00023180"/>
    </source>
</evidence>
<dbReference type="InterPro" id="IPR002049">
    <property type="entry name" value="LE_dom"/>
</dbReference>
<dbReference type="FunFam" id="2.60.120.260:FF:000017">
    <property type="entry name" value="Laminin subunit alpha 2"/>
    <property type="match status" value="1"/>
</dbReference>
<feature type="domain" description="Laminin EGF-like" evidence="14">
    <location>
        <begin position="817"/>
        <end position="870"/>
    </location>
</feature>
<dbReference type="PROSITE" id="PS51117">
    <property type="entry name" value="LAMININ_NTER"/>
    <property type="match status" value="1"/>
</dbReference>
<dbReference type="Ensembl" id="ENSSMAT00000036472.1">
    <property type="protein sequence ID" value="ENSSMAP00000054012.1"/>
    <property type="gene ID" value="ENSSMAG00000000780.2"/>
</dbReference>
<evidence type="ECO:0000313" key="17">
    <source>
        <dbReference type="Ensembl" id="ENSSMAP00000054012.1"/>
    </source>
</evidence>
<keyword evidence="12" id="KW-0175">Coiled coil</keyword>
<feature type="disulfide bond" evidence="11">
    <location>
        <begin position="800"/>
        <end position="814"/>
    </location>
</feature>
<dbReference type="GO" id="GO:0009888">
    <property type="term" value="P:tissue development"/>
    <property type="evidence" value="ECO:0007669"/>
    <property type="project" value="TreeGrafter"/>
</dbReference>
<dbReference type="InterPro" id="IPR000034">
    <property type="entry name" value="Laminin_IV"/>
</dbReference>
<dbReference type="Gene3D" id="2.10.25.10">
    <property type="entry name" value="Laminin"/>
    <property type="match status" value="11"/>
</dbReference>
<feature type="coiled-coil region" evidence="12">
    <location>
        <begin position="1731"/>
        <end position="1778"/>
    </location>
</feature>
<feature type="domain" description="Laminin EGF-like" evidence="14">
    <location>
        <begin position="402"/>
        <end position="484"/>
    </location>
</feature>
<organism evidence="17 18">
    <name type="scientific">Scophthalmus maximus</name>
    <name type="common">Turbot</name>
    <name type="synonym">Psetta maxima</name>
    <dbReference type="NCBI Taxonomy" id="52904"/>
    <lineage>
        <taxon>Eukaryota</taxon>
        <taxon>Metazoa</taxon>
        <taxon>Chordata</taxon>
        <taxon>Craniata</taxon>
        <taxon>Vertebrata</taxon>
        <taxon>Euteleostomi</taxon>
        <taxon>Actinopterygii</taxon>
        <taxon>Neopterygii</taxon>
        <taxon>Teleostei</taxon>
        <taxon>Neoteleostei</taxon>
        <taxon>Acanthomorphata</taxon>
        <taxon>Carangaria</taxon>
        <taxon>Pleuronectiformes</taxon>
        <taxon>Pleuronectoidei</taxon>
        <taxon>Scophthalmidae</taxon>
        <taxon>Scophthalmus</taxon>
    </lineage>
</organism>
<dbReference type="GO" id="GO:0045995">
    <property type="term" value="P:regulation of embryonic development"/>
    <property type="evidence" value="ECO:0007669"/>
    <property type="project" value="InterPro"/>
</dbReference>
<dbReference type="InterPro" id="IPR009254">
    <property type="entry name" value="Laminin_aI"/>
</dbReference>
<feature type="disulfide bond" evidence="11">
    <location>
        <begin position="838"/>
        <end position="847"/>
    </location>
</feature>
<evidence type="ECO:0000256" key="7">
    <source>
        <dbReference type="ARBA" id="ARBA00022869"/>
    </source>
</evidence>
<feature type="domain" description="Laminin EGF-like" evidence="14">
    <location>
        <begin position="1516"/>
        <end position="1562"/>
    </location>
</feature>
<feature type="domain" description="Laminin EGF-like" evidence="14">
    <location>
        <begin position="1050"/>
        <end position="1095"/>
    </location>
</feature>
<dbReference type="GO" id="GO:0030155">
    <property type="term" value="P:regulation of cell adhesion"/>
    <property type="evidence" value="ECO:0007669"/>
    <property type="project" value="InterPro"/>
</dbReference>
<feature type="disulfide bond" evidence="11">
    <location>
        <begin position="1126"/>
        <end position="1135"/>
    </location>
</feature>
<evidence type="ECO:0000256" key="6">
    <source>
        <dbReference type="ARBA" id="ARBA00022737"/>
    </source>
</evidence>
<protein>
    <recommendedName>
        <fullName evidence="19">Laminin subunit alpha-2</fullName>
    </recommendedName>
</protein>
<dbReference type="GO" id="GO:0009887">
    <property type="term" value="P:animal organ morphogenesis"/>
    <property type="evidence" value="ECO:0007669"/>
    <property type="project" value="TreeGrafter"/>
</dbReference>
<reference evidence="17" key="1">
    <citation type="submission" date="2023-05" db="EMBL/GenBank/DDBJ databases">
        <title>High-quality long-read genome of Scophthalmus maximus.</title>
        <authorList>
            <person name="Lien S."/>
            <person name="Martinez P."/>
        </authorList>
    </citation>
    <scope>NUCLEOTIDE SEQUENCE [LARGE SCALE GENOMIC DNA]</scope>
</reference>
<dbReference type="PROSITE" id="PS50027">
    <property type="entry name" value="EGF_LAM_2"/>
    <property type="match status" value="11"/>
</dbReference>
<feature type="signal peptide" evidence="13">
    <location>
        <begin position="1"/>
        <end position="24"/>
    </location>
</feature>
<evidence type="ECO:0000259" key="14">
    <source>
        <dbReference type="PROSITE" id="PS50027"/>
    </source>
</evidence>
<gene>
    <name evidence="17" type="primary">lama2</name>
</gene>
<evidence type="ECO:0000256" key="1">
    <source>
        <dbReference type="ARBA" id="ARBA00002418"/>
    </source>
</evidence>
<feature type="disulfide bond" evidence="11">
    <location>
        <begin position="819"/>
        <end position="836"/>
    </location>
</feature>
<dbReference type="CDD" id="cd00055">
    <property type="entry name" value="EGF_Lam"/>
    <property type="match status" value="14"/>
</dbReference>
<feature type="disulfide bond" evidence="11">
    <location>
        <begin position="402"/>
        <end position="414"/>
    </location>
</feature>
<evidence type="ECO:0000256" key="2">
    <source>
        <dbReference type="ARBA" id="ARBA00004302"/>
    </source>
</evidence>
<dbReference type="FunFam" id="2.170.300.10:FF:000008">
    <property type="entry name" value="Laminin subunit alpha 2"/>
    <property type="match status" value="1"/>
</dbReference>
<feature type="domain" description="Laminin EGF-like" evidence="14">
    <location>
        <begin position="957"/>
        <end position="1003"/>
    </location>
</feature>
<dbReference type="Pfam" id="PF00053">
    <property type="entry name" value="EGF_laminin"/>
    <property type="match status" value="14"/>
</dbReference>
<evidence type="ECO:0000259" key="16">
    <source>
        <dbReference type="PROSITE" id="PS51117"/>
    </source>
</evidence>
<evidence type="ECO:0000256" key="4">
    <source>
        <dbReference type="ARBA" id="ARBA00022530"/>
    </source>
</evidence>
<feature type="disulfide bond" evidence="11">
    <location>
        <begin position="817"/>
        <end position="829"/>
    </location>
</feature>
<feature type="disulfide bond" evidence="11">
    <location>
        <begin position="1518"/>
        <end position="1535"/>
    </location>
</feature>
<evidence type="ECO:0000256" key="12">
    <source>
        <dbReference type="SAM" id="Coils"/>
    </source>
</evidence>
<feature type="domain" description="Laminin EGF-like" evidence="14">
    <location>
        <begin position="706"/>
        <end position="763"/>
    </location>
</feature>
<feature type="disulfide bond" evidence="11">
    <location>
        <begin position="1096"/>
        <end position="1108"/>
    </location>
</feature>
<evidence type="ECO:0000256" key="11">
    <source>
        <dbReference type="PROSITE-ProRule" id="PRU00460"/>
    </source>
</evidence>
<dbReference type="Pfam" id="PF00055">
    <property type="entry name" value="Laminin_N"/>
    <property type="match status" value="1"/>
</dbReference>
<dbReference type="InterPro" id="IPR008979">
    <property type="entry name" value="Galactose-bd-like_sf"/>
</dbReference>
<dbReference type="InterPro" id="IPR008211">
    <property type="entry name" value="Laminin_N"/>
</dbReference>
<name>A0A8D3D3A4_SCOMX</name>
<evidence type="ECO:0000256" key="13">
    <source>
        <dbReference type="SAM" id="SignalP"/>
    </source>
</evidence>
<dbReference type="SUPFAM" id="SSF57196">
    <property type="entry name" value="EGF/Laminin"/>
    <property type="match status" value="14"/>
</dbReference>
<feature type="domain" description="Laminin EGF-like" evidence="14">
    <location>
        <begin position="764"/>
        <end position="816"/>
    </location>
</feature>
<accession>A0A8D3D3A4</accession>
<keyword evidence="6" id="KW-0677">Repeat</keyword>
<dbReference type="Proteomes" id="UP000694558">
    <property type="component" value="Chromosome 20"/>
</dbReference>
<dbReference type="PRINTS" id="PR00011">
    <property type="entry name" value="EGFLAMININ"/>
</dbReference>
<feature type="disulfide bond" evidence="11">
    <location>
        <begin position="734"/>
        <end position="743"/>
    </location>
</feature>
<dbReference type="FunFam" id="2.10.25.10:FF:000106">
    <property type="entry name" value="Heparan sulfate proteoglycan 2"/>
    <property type="match status" value="2"/>
</dbReference>
<dbReference type="Gene3D" id="2.170.300.10">
    <property type="entry name" value="Tie2 ligand-binding domain superfamily"/>
    <property type="match status" value="3"/>
</dbReference>
<dbReference type="PROSITE" id="PS51115">
    <property type="entry name" value="LAMININ_IVA"/>
    <property type="match status" value="1"/>
</dbReference>
<dbReference type="GeneTree" id="ENSGT00940000155362"/>
<feature type="disulfide bond" evidence="11">
    <location>
        <begin position="1516"/>
        <end position="1528"/>
    </location>
</feature>
<evidence type="ECO:0000313" key="18">
    <source>
        <dbReference type="Proteomes" id="UP000694558"/>
    </source>
</evidence>
<dbReference type="FunFam" id="2.10.25.10:FF:000094">
    <property type="entry name" value="Laminin subunit alpha-2"/>
    <property type="match status" value="1"/>
</dbReference>
<feature type="disulfide bond" evidence="11">
    <location>
        <begin position="1537"/>
        <end position="1546"/>
    </location>
</feature>
<dbReference type="FunFam" id="2.10.25.10:FF:000512">
    <property type="entry name" value="Laminin subunit alpha 1"/>
    <property type="match status" value="1"/>
</dbReference>
<dbReference type="Gene3D" id="2.60.120.260">
    <property type="entry name" value="Galactose-binding domain-like"/>
    <property type="match status" value="1"/>
</dbReference>
<dbReference type="GO" id="GO:0005201">
    <property type="term" value="F:extracellular matrix structural constituent"/>
    <property type="evidence" value="ECO:0007669"/>
    <property type="project" value="TreeGrafter"/>
</dbReference>
<dbReference type="PROSITE" id="PS01248">
    <property type="entry name" value="EGF_LAM_1"/>
    <property type="match status" value="7"/>
</dbReference>
<dbReference type="PANTHER" id="PTHR10574">
    <property type="entry name" value="NETRIN/LAMININ-RELATED"/>
    <property type="match status" value="1"/>
</dbReference>
<feature type="domain" description="Laminin IV type A" evidence="15">
    <location>
        <begin position="1170"/>
        <end position="1362"/>
    </location>
</feature>
<reference evidence="17" key="2">
    <citation type="submission" date="2025-08" db="UniProtKB">
        <authorList>
            <consortium name="Ensembl"/>
        </authorList>
    </citation>
    <scope>IDENTIFICATION</scope>
</reference>
<dbReference type="GO" id="GO:0005576">
    <property type="term" value="C:extracellular region"/>
    <property type="evidence" value="ECO:0007669"/>
    <property type="project" value="UniProtKB-ARBA"/>
</dbReference>
<feature type="disulfide bond" evidence="11">
    <location>
        <begin position="977"/>
        <end position="986"/>
    </location>
</feature>
<feature type="disulfide bond" evidence="11">
    <location>
        <begin position="675"/>
        <end position="684"/>
    </location>
</feature>
<keyword evidence="8 11" id="KW-1015">Disulfide bond</keyword>
<dbReference type="GO" id="GO:0005604">
    <property type="term" value="C:basement membrane"/>
    <property type="evidence" value="ECO:0007669"/>
    <property type="project" value="UniProtKB-SubCell"/>
</dbReference>
<feature type="domain" description="Laminin EGF-like" evidence="14">
    <location>
        <begin position="1096"/>
        <end position="1155"/>
    </location>
</feature>
<dbReference type="FunFam" id="2.10.25.10:FF:000189">
    <property type="entry name" value="Laminin subunit alpha 2"/>
    <property type="match status" value="1"/>
</dbReference>
<feature type="disulfide bond" evidence="11">
    <location>
        <begin position="1022"/>
        <end position="1031"/>
    </location>
</feature>
<dbReference type="Pfam" id="PF06008">
    <property type="entry name" value="Laminin_I"/>
    <property type="match status" value="1"/>
</dbReference>
<dbReference type="SMART" id="SM00281">
    <property type="entry name" value="LamB"/>
    <property type="match status" value="1"/>
</dbReference>
<keyword evidence="7" id="KW-0084">Basement membrane</keyword>
<proteinExistence type="predicted"/>
<keyword evidence="3" id="KW-0964">Secreted</keyword>
<sequence>MSTPSMRTAVFMFISSLWLNPCVLFPGLFPAVLNLASMADIAANATCGLTGPEMYCKLVEHVPGQPVRNPQCRTCNQRSIKPFEHHPIDYAIDGTNRWWQSPSIKNGMEYHHVTITLDLKQVFQIAYVIVKAANSPRPGNWVLERSIDGVTFDPWQYYAMTDTECLTRFNMNPRTGPPVYTRDDEVICTSFYSKVHPLENGEIHASLINGRPSADDPSPTLLNFTSARYIRLVFQRIRTLNADLMTLTVRDPKDVDPIVTRRYYYSIKDISVGGMCICYGHAKACPLNTDTKFSCECEHNTCGESCDHCCPGYHQQPWMAGTFLTRHICEKCNCHGKADECYFNHTVADSSLSLDVHGKYRGGGVCIGCRDNTAGINCQTCVAGYYRPAGVRAEEESPCIPCSCDPHGSVSQSCVADSSQDTCAVGYMGYLSCQPCNCSVEGSTNDDPCVTPCTCKENVEGENCDRCKLGFYNLRGDNRRGCEKCSCMGVASQCSASAWTYQNVDKSRVTVILAKERLLYDPNSPELWNYGNKGPHIVSLSPLRQGGGMKIVDGRFGQPVYPASQSTHRIVLLPENFLLSETGHAISRRDFLSVLANVTRVMVRASYSTEPIFQPFITVCVCVCVCVCARVCVFQTCIPGFRRVNGNLYNGVCEACRCHEHATQCHEVTGHCLDCSHHTTGPHCDTCLPGYYGNATRGSPADCQPCPCPLNLPSNNFSPTCHLGEEGELLCDQCQPGYTGPRCDRCSNGYHGRPTVPGDSCQPCDCHGNLDLSIPGSCDPITGQCLRCRQGYGGAVCDSCADGYYGDAVTAKNCQPCQCHTNGSVIEVCNKETGQCQCKENAVGRQCDECMPNCWWDAERQECAACGCSPHGSISQRCDVEGRCICRPGFVGRRCDLRRQGHERRETRRPVEHVPLQAAHQRWAGPSRTGGCPRGAYKPKIGPQTHGIRTGGQCVPCHCNSFGSKSFDCDETGQCRCQPGVSGPKCDRCSRGFFNFQEGGCTPCQCSHVGNNCDANTGQCICPPNTIGERCDRCALNHWGHDIITGCKECGCSVVGSVTQQCNMNTGCCLCRDSFRGEKCHECEIGYRDFPQCTQCECSVSGSDGQTCDLERGVCACADRTGKCSCKANADGDNCDRCKPSTFGLSARNPLGCSQCYCYGLTQSCTEAQGLIRMWLTLKPEQTVLPLVDKSNTVETRRGVSFQHPEILAHAELVTSTLSEPYYWKLPEQFRGSMITAYGGQLKYAVYFEARDETGPSSYEPQVIIKGGPSRSIMMTRHIPGLQIGQLTRHEIDMTEHEWKYADGRSMTREDFMDILFYVDYILIRASHGNLMRHSRISEISLTVAEEGRPTKESERAHQIEKCDCPMGYSGFSCEECAAGFYRLRTGSLTSAPASRVPSAAGMGSCVQCQCSGHSSTCDPETSICQNCQDNTEGDRCERCAPGFYGLVRGSPDDCKPCACPLTNPENHFSPTCVAEGFDDYRCTACPEGYEGKYCERCATGYHGNPRTPGGRCEECKCSVWGALPGPCDPVTGQCRCRVGASGRSCDQCMDRHVSCDDECSGLLISDMDRLYRIITEVTLTTPLPPPYKMLYRFENMTEELKHMLSPQKAPERLLQLADSNLGSLVVEMDQLHSRVRTLCQHSQRSLFVCPDLQLKAAELNQTLSRRDGTPDKSLKEMKEEIQAMLAEMRTRQMGGKKSIADEEMDLAEELYQKVKRLFGDPHQATEDLKLSDHEGKLQEAEDLLRSAQGTTRQAGSLAEQNRANLTALEDLEEMEKELGPLHYQLGDKVGRLSGGLTVSLSNHVHDAEEHAKQLNESAAILDGILAEAKNLSFNATAAFKAYSNIKSNVDEAEKEAKGQKKYCHERRCRNRYKGGWGEE</sequence>
<dbReference type="Pfam" id="PF00052">
    <property type="entry name" value="Laminin_B"/>
    <property type="match status" value="2"/>
</dbReference>
<feature type="disulfide bond" evidence="11">
    <location>
        <begin position="455"/>
        <end position="464"/>
    </location>
</feature>
<feature type="disulfide bond" evidence="11">
    <location>
        <begin position="788"/>
        <end position="797"/>
    </location>
</feature>
<evidence type="ECO:0000256" key="10">
    <source>
        <dbReference type="ARBA" id="ARBA00023292"/>
    </source>
</evidence>
<feature type="domain" description="Laminin N-terminal" evidence="16">
    <location>
        <begin position="24"/>
        <end position="275"/>
    </location>
</feature>
<feature type="disulfide bond" evidence="11">
    <location>
        <begin position="1071"/>
        <end position="1080"/>
    </location>
</feature>
<dbReference type="FunFam" id="2.10.25.10:FF:000051">
    <property type="entry name" value="Laminin subunit alpha 4"/>
    <property type="match status" value="1"/>
</dbReference>
<feature type="disulfide bond" evidence="11">
    <location>
        <begin position="1428"/>
        <end position="1437"/>
    </location>
</feature>
<evidence type="ECO:0008006" key="19">
    <source>
        <dbReference type="Google" id="ProtNLM"/>
    </source>
</evidence>
<keyword evidence="9" id="KW-0325">Glycoprotein</keyword>
<dbReference type="InterPro" id="IPR050440">
    <property type="entry name" value="Laminin/Netrin_ECM"/>
</dbReference>
<evidence type="ECO:0000256" key="8">
    <source>
        <dbReference type="ARBA" id="ARBA00023157"/>
    </source>
</evidence>
<dbReference type="SMART" id="SM00180">
    <property type="entry name" value="EGF_Lam"/>
    <property type="match status" value="16"/>
</dbReference>
<keyword evidence="5 13" id="KW-0732">Signal</keyword>
<feature type="domain" description="Laminin EGF-like" evidence="14">
    <location>
        <begin position="656"/>
        <end position="705"/>
    </location>
</feature>
<feature type="chain" id="PRO_5034100767" description="Laminin subunit alpha-2" evidence="13">
    <location>
        <begin position="25"/>
        <end position="1880"/>
    </location>
</feature>
<dbReference type="SUPFAM" id="SSF49785">
    <property type="entry name" value="Galactose-binding domain-like"/>
    <property type="match status" value="1"/>
</dbReference>
<evidence type="ECO:0000259" key="15">
    <source>
        <dbReference type="PROSITE" id="PS51115"/>
    </source>
</evidence>
<dbReference type="FunFam" id="2.170.300.10:FF:000026">
    <property type="entry name" value="laminin subunit alpha-2 isoform X2"/>
    <property type="match status" value="1"/>
</dbReference>
<evidence type="ECO:0000256" key="5">
    <source>
        <dbReference type="ARBA" id="ARBA00022729"/>
    </source>
</evidence>
<feature type="disulfide bond" evidence="11">
    <location>
        <begin position="1050"/>
        <end position="1062"/>
    </location>
</feature>
<feature type="disulfide bond" evidence="11">
    <location>
        <begin position="957"/>
        <end position="969"/>
    </location>
</feature>
<dbReference type="FunFam" id="2.10.25.10:FF:000082">
    <property type="entry name" value="Laminin subunit alpha 1"/>
    <property type="match status" value="4"/>
</dbReference>
<dbReference type="SMART" id="SM00181">
    <property type="entry name" value="EGF"/>
    <property type="match status" value="8"/>
</dbReference>
<feature type="disulfide bond" evidence="11">
    <location>
        <begin position="1052"/>
        <end position="1069"/>
    </location>
</feature>
<comment type="function">
    <text evidence="1">Binding to cells via a high affinity receptor, laminin is thought to mediate the attachment, migration and organization of cells into tissues during embryonic development by interacting with other extracellular matrix components.</text>
</comment>
<comment type="caution">
    <text evidence="11">Lacks conserved residue(s) required for the propagation of feature annotation.</text>
</comment>
<dbReference type="PANTHER" id="PTHR10574:SF291">
    <property type="entry name" value="LAMININ SUBUNIT ALPHA-2"/>
    <property type="match status" value="1"/>
</dbReference>
<dbReference type="GO" id="GO:0005102">
    <property type="term" value="F:signaling receptor binding"/>
    <property type="evidence" value="ECO:0007669"/>
    <property type="project" value="InterPro"/>
</dbReference>
<evidence type="ECO:0000256" key="3">
    <source>
        <dbReference type="ARBA" id="ARBA00022525"/>
    </source>
</evidence>
<feature type="domain" description="Laminin EGF-like" evidence="14">
    <location>
        <begin position="1004"/>
        <end position="1049"/>
    </location>
</feature>